<gene>
    <name evidence="13" type="ORF">PA7_23920</name>
</gene>
<keyword evidence="9" id="KW-0234">DNA repair</keyword>
<dbReference type="SUPFAM" id="SSF55811">
    <property type="entry name" value="Nudix"/>
    <property type="match status" value="1"/>
</dbReference>
<dbReference type="SUPFAM" id="SSF55961">
    <property type="entry name" value="Bet v1-like"/>
    <property type="match status" value="1"/>
</dbReference>
<dbReference type="GO" id="GO:0035539">
    <property type="term" value="F:8-oxo-7,8-dihydrodeoxyguanosine triphosphate pyrophosphatase activity"/>
    <property type="evidence" value="ECO:0007669"/>
    <property type="project" value="UniProtKB-EC"/>
</dbReference>
<evidence type="ECO:0000256" key="4">
    <source>
        <dbReference type="ARBA" id="ARBA00022705"/>
    </source>
</evidence>
<name>A0A511D190_9PSEU</name>
<comment type="caution">
    <text evidence="13">The sequence shown here is derived from an EMBL/GenBank/DDBJ whole genome shotgun (WGS) entry which is preliminary data.</text>
</comment>
<keyword evidence="3" id="KW-0515">Mutator protein</keyword>
<evidence type="ECO:0000259" key="12">
    <source>
        <dbReference type="PROSITE" id="PS51462"/>
    </source>
</evidence>
<evidence type="ECO:0000313" key="14">
    <source>
        <dbReference type="Proteomes" id="UP000321328"/>
    </source>
</evidence>
<dbReference type="GO" id="GO:0046872">
    <property type="term" value="F:metal ion binding"/>
    <property type="evidence" value="ECO:0007669"/>
    <property type="project" value="UniProtKB-KW"/>
</dbReference>
<keyword evidence="5" id="KW-0479">Metal-binding</keyword>
<dbReference type="RefSeq" id="WP_307724142.1">
    <property type="nucleotide sequence ID" value="NZ_AUII01000003.1"/>
</dbReference>
<protein>
    <recommendedName>
        <fullName evidence="11">8-oxo-dGTP diphosphatase</fullName>
        <ecNumber evidence="11">3.6.1.55</ecNumber>
    </recommendedName>
</protein>
<dbReference type="PANTHER" id="PTHR47707:SF1">
    <property type="entry name" value="NUDIX HYDROLASE FAMILY PROTEIN"/>
    <property type="match status" value="1"/>
</dbReference>
<dbReference type="Pfam" id="PF10604">
    <property type="entry name" value="Polyketide_cyc2"/>
    <property type="match status" value="1"/>
</dbReference>
<dbReference type="InterPro" id="IPR015797">
    <property type="entry name" value="NUDIX_hydrolase-like_dom_sf"/>
</dbReference>
<keyword evidence="6" id="KW-0227">DNA damage</keyword>
<dbReference type="PANTHER" id="PTHR47707">
    <property type="entry name" value="8-OXO-DGTP DIPHOSPHATASE"/>
    <property type="match status" value="1"/>
</dbReference>
<dbReference type="GO" id="GO:0006260">
    <property type="term" value="P:DNA replication"/>
    <property type="evidence" value="ECO:0007669"/>
    <property type="project" value="UniProtKB-KW"/>
</dbReference>
<evidence type="ECO:0000256" key="6">
    <source>
        <dbReference type="ARBA" id="ARBA00022763"/>
    </source>
</evidence>
<dbReference type="InterPro" id="IPR019587">
    <property type="entry name" value="Polyketide_cyclase/dehydratase"/>
</dbReference>
<dbReference type="GO" id="GO:0006281">
    <property type="term" value="P:DNA repair"/>
    <property type="evidence" value="ECO:0007669"/>
    <property type="project" value="UniProtKB-KW"/>
</dbReference>
<dbReference type="EC" id="3.6.1.55" evidence="11"/>
<dbReference type="Gene3D" id="3.90.79.10">
    <property type="entry name" value="Nucleoside Triphosphate Pyrophosphohydrolase"/>
    <property type="match status" value="1"/>
</dbReference>
<dbReference type="InterPro" id="IPR020476">
    <property type="entry name" value="Nudix_hydrolase"/>
</dbReference>
<dbReference type="PRINTS" id="PR00502">
    <property type="entry name" value="NUDIXFAMILY"/>
</dbReference>
<evidence type="ECO:0000313" key="13">
    <source>
        <dbReference type="EMBL" id="GEL18555.1"/>
    </source>
</evidence>
<dbReference type="EMBL" id="BJVI01000022">
    <property type="protein sequence ID" value="GEL18555.1"/>
    <property type="molecule type" value="Genomic_DNA"/>
</dbReference>
<keyword evidence="7" id="KW-0378">Hydrolase</keyword>
<evidence type="ECO:0000256" key="5">
    <source>
        <dbReference type="ARBA" id="ARBA00022723"/>
    </source>
</evidence>
<evidence type="ECO:0000256" key="9">
    <source>
        <dbReference type="ARBA" id="ARBA00023204"/>
    </source>
</evidence>
<sequence length="280" mass="29784">MPALQSSTLIPAAPRAVAGHLRDSEVSAAALAWNGHALTTPTRLLSPGDEVRLDARLGPGLRVSVTTRIVSISPDGMTSVLVRGPVRDLVHTASLSPDPGGTLLRDEIRWTSPLGALGRIVDAVLLRRLVHRLLAARAAALTQRATALVAAPVVVATALVRDGRVLAAQRSRPAALAGRWELPGGRVEPGESEADAVVRECREELGTIVRPDGRLGTDLPIEAGVLRVHRATPVPGAPEPRPLEHRDVRWVEPHELADLDWVDADRAVLGDLAAELLSQR</sequence>
<comment type="similarity">
    <text evidence="2">Belongs to the Nudix hydrolase family.</text>
</comment>
<organism evidence="13 14">
    <name type="scientific">Pseudonocardia asaccharolytica DSM 44247 = NBRC 16224</name>
    <dbReference type="NCBI Taxonomy" id="1123024"/>
    <lineage>
        <taxon>Bacteria</taxon>
        <taxon>Bacillati</taxon>
        <taxon>Actinomycetota</taxon>
        <taxon>Actinomycetes</taxon>
        <taxon>Pseudonocardiales</taxon>
        <taxon>Pseudonocardiaceae</taxon>
        <taxon>Pseudonocardia</taxon>
    </lineage>
</organism>
<dbReference type="CDD" id="cd03425">
    <property type="entry name" value="NUDIX_MutT_NudA_like"/>
    <property type="match status" value="1"/>
</dbReference>
<proteinExistence type="inferred from homology"/>
<evidence type="ECO:0000256" key="8">
    <source>
        <dbReference type="ARBA" id="ARBA00022842"/>
    </source>
</evidence>
<evidence type="ECO:0000256" key="7">
    <source>
        <dbReference type="ARBA" id="ARBA00022801"/>
    </source>
</evidence>
<feature type="domain" description="Nudix hydrolase" evidence="12">
    <location>
        <begin position="150"/>
        <end position="274"/>
    </location>
</feature>
<dbReference type="Pfam" id="PF00293">
    <property type="entry name" value="NUDIX"/>
    <property type="match status" value="1"/>
</dbReference>
<evidence type="ECO:0000256" key="2">
    <source>
        <dbReference type="ARBA" id="ARBA00005582"/>
    </source>
</evidence>
<comment type="catalytic activity">
    <reaction evidence="10">
        <text>8-oxo-dGTP + H2O = 8-oxo-dGMP + diphosphate + H(+)</text>
        <dbReference type="Rhea" id="RHEA:31575"/>
        <dbReference type="ChEBI" id="CHEBI:15377"/>
        <dbReference type="ChEBI" id="CHEBI:15378"/>
        <dbReference type="ChEBI" id="CHEBI:33019"/>
        <dbReference type="ChEBI" id="CHEBI:63224"/>
        <dbReference type="ChEBI" id="CHEBI:77896"/>
        <dbReference type="EC" id="3.6.1.55"/>
    </reaction>
</comment>
<keyword evidence="8" id="KW-0460">Magnesium</keyword>
<dbReference type="AlphaFoldDB" id="A0A511D190"/>
<dbReference type="InterPro" id="IPR000086">
    <property type="entry name" value="NUDIX_hydrolase_dom"/>
</dbReference>
<dbReference type="GO" id="GO:0008413">
    <property type="term" value="F:8-oxo-7,8-dihydroguanosine triphosphate pyrophosphatase activity"/>
    <property type="evidence" value="ECO:0007669"/>
    <property type="project" value="TreeGrafter"/>
</dbReference>
<dbReference type="GO" id="GO:0044715">
    <property type="term" value="F:8-oxo-dGDP phosphatase activity"/>
    <property type="evidence" value="ECO:0007669"/>
    <property type="project" value="TreeGrafter"/>
</dbReference>
<dbReference type="GO" id="GO:0044716">
    <property type="term" value="F:8-oxo-GDP phosphatase activity"/>
    <property type="evidence" value="ECO:0007669"/>
    <property type="project" value="TreeGrafter"/>
</dbReference>
<evidence type="ECO:0000256" key="1">
    <source>
        <dbReference type="ARBA" id="ARBA00001946"/>
    </source>
</evidence>
<dbReference type="InterPro" id="IPR047127">
    <property type="entry name" value="MutT-like"/>
</dbReference>
<evidence type="ECO:0000256" key="3">
    <source>
        <dbReference type="ARBA" id="ARBA00022457"/>
    </source>
</evidence>
<evidence type="ECO:0000256" key="11">
    <source>
        <dbReference type="ARBA" id="ARBA00038905"/>
    </source>
</evidence>
<dbReference type="Gene3D" id="3.30.530.20">
    <property type="match status" value="1"/>
</dbReference>
<dbReference type="Proteomes" id="UP000321328">
    <property type="component" value="Unassembled WGS sequence"/>
</dbReference>
<evidence type="ECO:0000256" key="10">
    <source>
        <dbReference type="ARBA" id="ARBA00035861"/>
    </source>
</evidence>
<accession>A0A511D190</accession>
<keyword evidence="4" id="KW-0235">DNA replication</keyword>
<reference evidence="13 14" key="1">
    <citation type="submission" date="2019-07" db="EMBL/GenBank/DDBJ databases">
        <title>Whole genome shotgun sequence of Pseudonocardia asaccharolytica NBRC 16224.</title>
        <authorList>
            <person name="Hosoyama A."/>
            <person name="Uohara A."/>
            <person name="Ohji S."/>
            <person name="Ichikawa N."/>
        </authorList>
    </citation>
    <scope>NUCLEOTIDE SEQUENCE [LARGE SCALE GENOMIC DNA]</scope>
    <source>
        <strain evidence="13 14">NBRC 16224</strain>
    </source>
</reference>
<dbReference type="InterPro" id="IPR023393">
    <property type="entry name" value="START-like_dom_sf"/>
</dbReference>
<keyword evidence="14" id="KW-1185">Reference proteome</keyword>
<comment type="cofactor">
    <cofactor evidence="1">
        <name>Mg(2+)</name>
        <dbReference type="ChEBI" id="CHEBI:18420"/>
    </cofactor>
</comment>
<dbReference type="PROSITE" id="PS51462">
    <property type="entry name" value="NUDIX"/>
    <property type="match status" value="1"/>
</dbReference>
<dbReference type="STRING" id="1123024.GCA_000423625_00873"/>